<protein>
    <submittedName>
        <fullName evidence="2">Uncharacterized protein</fullName>
    </submittedName>
</protein>
<organism evidence="2 3">
    <name type="scientific">Stylosanthes scabra</name>
    <dbReference type="NCBI Taxonomy" id="79078"/>
    <lineage>
        <taxon>Eukaryota</taxon>
        <taxon>Viridiplantae</taxon>
        <taxon>Streptophyta</taxon>
        <taxon>Embryophyta</taxon>
        <taxon>Tracheophyta</taxon>
        <taxon>Spermatophyta</taxon>
        <taxon>Magnoliopsida</taxon>
        <taxon>eudicotyledons</taxon>
        <taxon>Gunneridae</taxon>
        <taxon>Pentapetalae</taxon>
        <taxon>rosids</taxon>
        <taxon>fabids</taxon>
        <taxon>Fabales</taxon>
        <taxon>Fabaceae</taxon>
        <taxon>Papilionoideae</taxon>
        <taxon>50 kb inversion clade</taxon>
        <taxon>dalbergioids sensu lato</taxon>
        <taxon>Dalbergieae</taxon>
        <taxon>Pterocarpus clade</taxon>
        <taxon>Stylosanthes</taxon>
    </lineage>
</organism>
<comment type="caution">
    <text evidence="2">The sequence shown here is derived from an EMBL/GenBank/DDBJ whole genome shotgun (WGS) entry which is preliminary data.</text>
</comment>
<name>A0ABU6WEJ4_9FABA</name>
<sequence length="130" mass="15030">MKTTWKKTATKSSGRRRTPQDDYCRRGVADDDVKNDVEYPQPKEQLPSETIDISSYSDTEGEEHEDVRGIGLFEKEEEKWEAVMPSIPIVEDIPYLPNSAPRRTLSHPTQQFRKYTACKRIEGGILYHDL</sequence>
<keyword evidence="3" id="KW-1185">Reference proteome</keyword>
<feature type="compositionally biased region" description="Basic and acidic residues" evidence="1">
    <location>
        <begin position="18"/>
        <end position="37"/>
    </location>
</feature>
<dbReference type="Proteomes" id="UP001341840">
    <property type="component" value="Unassembled WGS sequence"/>
</dbReference>
<reference evidence="2 3" key="1">
    <citation type="journal article" date="2023" name="Plants (Basel)">
        <title>Bridging the Gap: Combining Genomics and Transcriptomics Approaches to Understand Stylosanthes scabra, an Orphan Legume from the Brazilian Caatinga.</title>
        <authorList>
            <person name="Ferreira-Neto J.R.C."/>
            <person name="da Silva M.D."/>
            <person name="Binneck E."/>
            <person name="de Melo N.F."/>
            <person name="da Silva R.H."/>
            <person name="de Melo A.L.T.M."/>
            <person name="Pandolfi V."/>
            <person name="Bustamante F.O."/>
            <person name="Brasileiro-Vidal A.C."/>
            <person name="Benko-Iseppon A.M."/>
        </authorList>
    </citation>
    <scope>NUCLEOTIDE SEQUENCE [LARGE SCALE GENOMIC DNA]</scope>
    <source>
        <tissue evidence="2">Leaves</tissue>
    </source>
</reference>
<dbReference type="EMBL" id="JASCZI010181520">
    <property type="protein sequence ID" value="MED6184234.1"/>
    <property type="molecule type" value="Genomic_DNA"/>
</dbReference>
<proteinExistence type="predicted"/>
<feature type="compositionally biased region" description="Basic residues" evidence="1">
    <location>
        <begin position="1"/>
        <end position="17"/>
    </location>
</feature>
<evidence type="ECO:0000313" key="3">
    <source>
        <dbReference type="Proteomes" id="UP001341840"/>
    </source>
</evidence>
<accession>A0ABU6WEJ4</accession>
<evidence type="ECO:0000256" key="1">
    <source>
        <dbReference type="SAM" id="MobiDB-lite"/>
    </source>
</evidence>
<feature type="region of interest" description="Disordered" evidence="1">
    <location>
        <begin position="1"/>
        <end position="66"/>
    </location>
</feature>
<gene>
    <name evidence="2" type="ORF">PIB30_045479</name>
</gene>
<feature type="compositionally biased region" description="Polar residues" evidence="1">
    <location>
        <begin position="47"/>
        <end position="58"/>
    </location>
</feature>
<evidence type="ECO:0000313" key="2">
    <source>
        <dbReference type="EMBL" id="MED6184234.1"/>
    </source>
</evidence>